<dbReference type="PANTHER" id="PTHR10846">
    <property type="entry name" value="SODIUM/POTASSIUM/CALCIUM EXCHANGER"/>
    <property type="match status" value="1"/>
</dbReference>
<feature type="domain" description="Sodium/calcium exchanger membrane region" evidence="6">
    <location>
        <begin position="172"/>
        <end position="312"/>
    </location>
</feature>
<evidence type="ECO:0000313" key="7">
    <source>
        <dbReference type="EMBL" id="MBB3166914.1"/>
    </source>
</evidence>
<protein>
    <submittedName>
        <fullName evidence="7">Cation:H+ antiporter</fullName>
    </submittedName>
</protein>
<dbReference type="GO" id="GO:0008273">
    <property type="term" value="F:calcium, potassium:sodium antiporter activity"/>
    <property type="evidence" value="ECO:0007669"/>
    <property type="project" value="TreeGrafter"/>
</dbReference>
<dbReference type="GO" id="GO:0006874">
    <property type="term" value="P:intracellular calcium ion homeostasis"/>
    <property type="evidence" value="ECO:0007669"/>
    <property type="project" value="TreeGrafter"/>
</dbReference>
<name>A0A839UFU7_9GAMM</name>
<feature type="transmembrane region" description="Helical" evidence="5">
    <location>
        <begin position="130"/>
        <end position="148"/>
    </location>
</feature>
<evidence type="ECO:0000256" key="2">
    <source>
        <dbReference type="ARBA" id="ARBA00022692"/>
    </source>
</evidence>
<evidence type="ECO:0000313" key="8">
    <source>
        <dbReference type="Proteomes" id="UP000559987"/>
    </source>
</evidence>
<evidence type="ECO:0000259" key="6">
    <source>
        <dbReference type="Pfam" id="PF01699"/>
    </source>
</evidence>
<proteinExistence type="predicted"/>
<keyword evidence="8" id="KW-1185">Reference proteome</keyword>
<evidence type="ECO:0000256" key="4">
    <source>
        <dbReference type="ARBA" id="ARBA00023136"/>
    </source>
</evidence>
<organism evidence="7 8">
    <name type="scientific">Simiduia aestuariiviva</name>
    <dbReference type="NCBI Taxonomy" id="1510459"/>
    <lineage>
        <taxon>Bacteria</taxon>
        <taxon>Pseudomonadati</taxon>
        <taxon>Pseudomonadota</taxon>
        <taxon>Gammaproteobacteria</taxon>
        <taxon>Cellvibrionales</taxon>
        <taxon>Cellvibrionaceae</taxon>
        <taxon>Simiduia</taxon>
    </lineage>
</organism>
<evidence type="ECO:0000256" key="3">
    <source>
        <dbReference type="ARBA" id="ARBA00022989"/>
    </source>
</evidence>
<feature type="transmembrane region" description="Helical" evidence="5">
    <location>
        <begin position="303"/>
        <end position="320"/>
    </location>
</feature>
<reference evidence="7 8" key="1">
    <citation type="submission" date="2020-08" db="EMBL/GenBank/DDBJ databases">
        <title>Genomic Encyclopedia of Type Strains, Phase III (KMG-III): the genomes of soil and plant-associated and newly described type strains.</title>
        <authorList>
            <person name="Whitman W."/>
        </authorList>
    </citation>
    <scope>NUCLEOTIDE SEQUENCE [LARGE SCALE GENOMIC DNA]</scope>
    <source>
        <strain evidence="7 8">CECT 8571</strain>
    </source>
</reference>
<dbReference type="InterPro" id="IPR004481">
    <property type="entry name" value="K/Na/Ca-exchanger"/>
</dbReference>
<feature type="transmembrane region" description="Helical" evidence="5">
    <location>
        <begin position="169"/>
        <end position="191"/>
    </location>
</feature>
<dbReference type="NCBIfam" id="TIGR00367">
    <property type="entry name" value="calcium/sodium antiporter"/>
    <property type="match status" value="1"/>
</dbReference>
<feature type="transmembrane region" description="Helical" evidence="5">
    <location>
        <begin position="237"/>
        <end position="261"/>
    </location>
</feature>
<dbReference type="Proteomes" id="UP000559987">
    <property type="component" value="Unassembled WGS sequence"/>
</dbReference>
<gene>
    <name evidence="7" type="ORF">FHS30_000090</name>
</gene>
<keyword evidence="3 5" id="KW-1133">Transmembrane helix</keyword>
<comment type="caution">
    <text evidence="7">The sequence shown here is derived from an EMBL/GenBank/DDBJ whole genome shotgun (WGS) entry which is preliminary data.</text>
</comment>
<feature type="domain" description="Sodium/calcium exchanger membrane region" evidence="6">
    <location>
        <begin position="4"/>
        <end position="142"/>
    </location>
</feature>
<dbReference type="GO" id="GO:0005886">
    <property type="term" value="C:plasma membrane"/>
    <property type="evidence" value="ECO:0007669"/>
    <property type="project" value="TreeGrafter"/>
</dbReference>
<dbReference type="Pfam" id="PF01699">
    <property type="entry name" value="Na_Ca_ex"/>
    <property type="match status" value="2"/>
</dbReference>
<accession>A0A839UFU7</accession>
<dbReference type="InterPro" id="IPR004837">
    <property type="entry name" value="NaCa_Exmemb"/>
</dbReference>
<feature type="transmembrane region" description="Helical" evidence="5">
    <location>
        <begin position="273"/>
        <end position="291"/>
    </location>
</feature>
<keyword evidence="2 5" id="KW-0812">Transmembrane</keyword>
<comment type="subcellular location">
    <subcellularLocation>
        <location evidence="1">Membrane</location>
        <topology evidence="1">Multi-pass membrane protein</topology>
    </subcellularLocation>
</comment>
<evidence type="ECO:0000256" key="5">
    <source>
        <dbReference type="SAM" id="Phobius"/>
    </source>
</evidence>
<dbReference type="GO" id="GO:0005262">
    <property type="term" value="F:calcium channel activity"/>
    <property type="evidence" value="ECO:0007669"/>
    <property type="project" value="TreeGrafter"/>
</dbReference>
<dbReference type="AlphaFoldDB" id="A0A839UFU7"/>
<dbReference type="EMBL" id="JACHXZ010000001">
    <property type="protein sequence ID" value="MBB3166914.1"/>
    <property type="molecule type" value="Genomic_DNA"/>
</dbReference>
<evidence type="ECO:0000256" key="1">
    <source>
        <dbReference type="ARBA" id="ARBA00004141"/>
    </source>
</evidence>
<dbReference type="PANTHER" id="PTHR10846:SF8">
    <property type="entry name" value="INNER MEMBRANE PROTEIN YRBG"/>
    <property type="match status" value="1"/>
</dbReference>
<keyword evidence="4 5" id="KW-0472">Membrane</keyword>
<sequence>MLIAVGGLIVGLVLLTWSADKFIDGAAAVAQLLGMSPLLVGILIVGFGTSAPEMLVSAIAALQGEPDLALGNALGSNIANIGLIVGITAILAPITVHSRVVSQEMPLMLVATGLGVLALTNDWLGRGDALLLLGGLAAYIGFGVWQSIRSPHDSLADEANDSISHEQNGWKATLALVFGLLVLLASSRLLVWSATEIAMALGISELIIGLTVVALGTSLPELAASIASVRKQQHDMAVGNVIGSNVFNILGVVGIAGLIHPSAVAADALGRDALVMVLLSGALAVLCYRAVGRGAIQRWHGALLVAAYLGYNASLAMSVLG</sequence>
<dbReference type="InterPro" id="IPR044880">
    <property type="entry name" value="NCX_ion-bd_dom_sf"/>
</dbReference>
<dbReference type="Gene3D" id="1.20.1420.30">
    <property type="entry name" value="NCX, central ion-binding region"/>
    <property type="match status" value="1"/>
</dbReference>
<dbReference type="RefSeq" id="WP_183907255.1">
    <property type="nucleotide sequence ID" value="NZ_JACHXZ010000001.1"/>
</dbReference>